<dbReference type="SUPFAM" id="SSF53901">
    <property type="entry name" value="Thiolase-like"/>
    <property type="match status" value="1"/>
</dbReference>
<accession>A0A432D1H5</accession>
<dbReference type="EMBL" id="RXZH01000001">
    <property type="protein sequence ID" value="RTZ17705.1"/>
    <property type="molecule type" value="Genomic_DNA"/>
</dbReference>
<evidence type="ECO:0000313" key="2">
    <source>
        <dbReference type="EMBL" id="RTZ17705.1"/>
    </source>
</evidence>
<proteinExistence type="predicted"/>
<organism evidence="2 3">
    <name type="scientific">Vibrio aquaticus</name>
    <dbReference type="NCBI Taxonomy" id="2496559"/>
    <lineage>
        <taxon>Bacteria</taxon>
        <taxon>Pseudomonadati</taxon>
        <taxon>Pseudomonadota</taxon>
        <taxon>Gammaproteobacteria</taxon>
        <taxon>Vibrionales</taxon>
        <taxon>Vibrionaceae</taxon>
        <taxon>Vibrio</taxon>
    </lineage>
</organism>
<dbReference type="GO" id="GO:0016746">
    <property type="term" value="F:acyltransferase activity"/>
    <property type="evidence" value="ECO:0007669"/>
    <property type="project" value="InterPro"/>
</dbReference>
<gene>
    <name evidence="2" type="ORF">EJ063_02660</name>
</gene>
<dbReference type="OrthoDB" id="9798676at2"/>
<dbReference type="InterPro" id="IPR014030">
    <property type="entry name" value="Ketoacyl_synth_N"/>
</dbReference>
<evidence type="ECO:0000259" key="1">
    <source>
        <dbReference type="Pfam" id="PF13723"/>
    </source>
</evidence>
<evidence type="ECO:0000313" key="3">
    <source>
        <dbReference type="Proteomes" id="UP000268973"/>
    </source>
</evidence>
<protein>
    <submittedName>
        <fullName evidence="2">3-oxoacyl-ACP synthase</fullName>
    </submittedName>
</protein>
<reference evidence="2 3" key="1">
    <citation type="submission" date="2018-12" db="EMBL/GenBank/DDBJ databases">
        <title>Vibrio sp. isolated from China Sea.</title>
        <authorList>
            <person name="Li Y."/>
        </authorList>
    </citation>
    <scope>NUCLEOTIDE SEQUENCE [LARGE SCALE GENOMIC DNA]</scope>
    <source>
        <strain evidence="2 3">BEI207</strain>
    </source>
</reference>
<dbReference type="InterPro" id="IPR016039">
    <property type="entry name" value="Thiolase-like"/>
</dbReference>
<sequence>MPKQDLKMLFNIDAWLAHSNGFSMSQDWESWANTLHWPEETQLITSAIPPMMRRRMSNLSKLAVQTSVELLNEHDVDYLVFASRHGELHRSAALLEDILKGEEASPMAFSQSVHNTAAGLATIATKKAIPLTSIAAGDNTFQSAILDAWLYLDSHPDHKVLVIDFDEPLPECYQEFEVQDYRGYALGLVLSAGDDLSVEALSPVKDSDSSLPQGLAFIRQFVSQASSWEVHSPRQSWRWTR</sequence>
<name>A0A432D1H5_9VIBR</name>
<dbReference type="AlphaFoldDB" id="A0A432D1H5"/>
<comment type="caution">
    <text evidence="2">The sequence shown here is derived from an EMBL/GenBank/DDBJ whole genome shotgun (WGS) entry which is preliminary data.</text>
</comment>
<dbReference type="Proteomes" id="UP000268973">
    <property type="component" value="Unassembled WGS sequence"/>
</dbReference>
<dbReference type="RefSeq" id="WP_126572456.1">
    <property type="nucleotide sequence ID" value="NZ_RXZH01000001.1"/>
</dbReference>
<feature type="domain" description="Beta-ketoacyl synthase-like N-terminal" evidence="1">
    <location>
        <begin position="28"/>
        <end position="239"/>
    </location>
</feature>
<dbReference type="Pfam" id="PF13723">
    <property type="entry name" value="Ketoacyl-synt_2"/>
    <property type="match status" value="1"/>
</dbReference>
<keyword evidence="3" id="KW-1185">Reference proteome</keyword>